<evidence type="ECO:0000313" key="2">
    <source>
        <dbReference type="Proteomes" id="UP001181046"/>
    </source>
</evidence>
<comment type="caution">
    <text evidence="1">The sequence shown here is derived from an EMBL/GenBank/DDBJ whole genome shotgun (WGS) entry which is preliminary data.</text>
</comment>
<accession>A0ABU3F862</accession>
<sequence>MYIKQSRIRKSKKLLSDLEPNQKFFLGIEISDEIKKILKEKFEILEFVDKNTIFPSPVYGIMSRRNAIGEFIPQKDQPKEIAYRAQSWEVTDWGGKSHSGISYVPYERYPRKFIEPKELKFIILLNQTNKNILIIDSEYSNSAAYDSDIIFGANLFLEIFGEVNTFVIDNNKILVKGIETVNWEILPPGEKIWAAFSKKQVNSLSVSEQYLINERFEYIKSFNPDVIRQGIGGYTGYLIFEFTQKNLFVFDSIIYGDAMYIFEDNWEEISKLTKKEIIQKGLAKERIIHNEYCKSKLKKHLT</sequence>
<evidence type="ECO:0000313" key="1">
    <source>
        <dbReference type="EMBL" id="MDT2758863.1"/>
    </source>
</evidence>
<protein>
    <submittedName>
        <fullName evidence="1">Uncharacterized protein</fullName>
    </submittedName>
</protein>
<dbReference type="EMBL" id="JARQAJ010000001">
    <property type="protein sequence ID" value="MDT2758863.1"/>
    <property type="molecule type" value="Genomic_DNA"/>
</dbReference>
<name>A0ABU3F862_9ENTE</name>
<dbReference type="RefSeq" id="WP_271856968.1">
    <property type="nucleotide sequence ID" value="NZ_JARQAJ010000001.1"/>
</dbReference>
<keyword evidence="2" id="KW-1185">Reference proteome</keyword>
<proteinExistence type="predicted"/>
<gene>
    <name evidence="1" type="ORF">P7H27_03710</name>
</gene>
<organism evidence="1 2">
    <name type="scientific">Enterococcus xiangfangensis</name>
    <dbReference type="NCBI Taxonomy" id="1296537"/>
    <lineage>
        <taxon>Bacteria</taxon>
        <taxon>Bacillati</taxon>
        <taxon>Bacillota</taxon>
        <taxon>Bacilli</taxon>
        <taxon>Lactobacillales</taxon>
        <taxon>Enterococcaceae</taxon>
        <taxon>Enterococcus</taxon>
    </lineage>
</organism>
<dbReference type="Proteomes" id="UP001181046">
    <property type="component" value="Unassembled WGS sequence"/>
</dbReference>
<reference evidence="1" key="1">
    <citation type="submission" date="2023-03" db="EMBL/GenBank/DDBJ databases">
        <authorList>
            <person name="Shen W."/>
            <person name="Cai J."/>
        </authorList>
    </citation>
    <scope>NUCLEOTIDE SEQUENCE</scope>
    <source>
        <strain evidence="1">P66-3</strain>
    </source>
</reference>